<dbReference type="GO" id="GO:0007005">
    <property type="term" value="P:mitochondrion organization"/>
    <property type="evidence" value="ECO:0007669"/>
    <property type="project" value="TreeGrafter"/>
</dbReference>
<protein>
    <submittedName>
        <fullName evidence="4">ATP-ASE</fullName>
    </submittedName>
</protein>
<evidence type="ECO:0000313" key="4">
    <source>
        <dbReference type="EMBL" id="KAJ6682131.1"/>
    </source>
</evidence>
<dbReference type="Proteomes" id="UP001151752">
    <property type="component" value="Chromosome 5"/>
</dbReference>
<dbReference type="InterPro" id="IPR021911">
    <property type="entry name" value="ATAD3_N"/>
</dbReference>
<dbReference type="AlphaFoldDB" id="A0A9Q0P5T2"/>
<dbReference type="PANTHER" id="PTHR23075:SF13">
    <property type="entry name" value="AAA-TYPE ATPASE FAMILY PROTEIN"/>
    <property type="match status" value="1"/>
</dbReference>
<dbReference type="PANTHER" id="PTHR23075">
    <property type="entry name" value="PUTATIVE ATP-ASE"/>
    <property type="match status" value="1"/>
</dbReference>
<evidence type="ECO:0000256" key="2">
    <source>
        <dbReference type="ARBA" id="ARBA00022840"/>
    </source>
</evidence>
<proteinExistence type="predicted"/>
<dbReference type="GO" id="GO:0008270">
    <property type="term" value="F:zinc ion binding"/>
    <property type="evidence" value="ECO:0007669"/>
    <property type="project" value="TreeGrafter"/>
</dbReference>
<gene>
    <name evidence="4" type="ORF">OIU74_020388</name>
</gene>
<keyword evidence="1" id="KW-0547">Nucleotide-binding</keyword>
<comment type="caution">
    <text evidence="4">The sequence shown here is derived from an EMBL/GenBank/DDBJ whole genome shotgun (WGS) entry which is preliminary data.</text>
</comment>
<feature type="domain" description="ATPase family AAA" evidence="3">
    <location>
        <begin position="2"/>
        <end position="77"/>
    </location>
</feature>
<sequence>MVEAEGQDIEVKLSEEHNRRMLIEHINGEREKWVTAINSTFSHIEGGFRTLLTDQSKLIMTVGGATTLAAGIYTTRSV</sequence>
<dbReference type="EMBL" id="JAPFFM010000020">
    <property type="protein sequence ID" value="KAJ6682131.1"/>
    <property type="molecule type" value="Genomic_DNA"/>
</dbReference>
<reference evidence="4" key="1">
    <citation type="submission" date="2022-11" db="EMBL/GenBank/DDBJ databases">
        <authorList>
            <person name="Hyden B.L."/>
            <person name="Feng K."/>
            <person name="Yates T."/>
            <person name="Jawdy S."/>
            <person name="Smart L.B."/>
            <person name="Muchero W."/>
        </authorList>
    </citation>
    <scope>NUCLEOTIDE SEQUENCE</scope>
    <source>
        <tissue evidence="4">Shoot tip</tissue>
    </source>
</reference>
<dbReference type="Pfam" id="PF12037">
    <property type="entry name" value="ATAD3_N"/>
    <property type="match status" value="1"/>
</dbReference>
<evidence type="ECO:0000256" key="1">
    <source>
        <dbReference type="ARBA" id="ARBA00022741"/>
    </source>
</evidence>
<organism evidence="4 5">
    <name type="scientific">Salix koriyanagi</name>
    <dbReference type="NCBI Taxonomy" id="2511006"/>
    <lineage>
        <taxon>Eukaryota</taxon>
        <taxon>Viridiplantae</taxon>
        <taxon>Streptophyta</taxon>
        <taxon>Embryophyta</taxon>
        <taxon>Tracheophyta</taxon>
        <taxon>Spermatophyta</taxon>
        <taxon>Magnoliopsida</taxon>
        <taxon>eudicotyledons</taxon>
        <taxon>Gunneridae</taxon>
        <taxon>Pentapetalae</taxon>
        <taxon>rosids</taxon>
        <taxon>fabids</taxon>
        <taxon>Malpighiales</taxon>
        <taxon>Salicaceae</taxon>
        <taxon>Saliceae</taxon>
        <taxon>Salix</taxon>
    </lineage>
</organism>
<accession>A0A9Q0P5T2</accession>
<dbReference type="GO" id="GO:0005739">
    <property type="term" value="C:mitochondrion"/>
    <property type="evidence" value="ECO:0007669"/>
    <property type="project" value="TreeGrafter"/>
</dbReference>
<keyword evidence="5" id="KW-1185">Reference proteome</keyword>
<evidence type="ECO:0000313" key="5">
    <source>
        <dbReference type="Proteomes" id="UP001151752"/>
    </source>
</evidence>
<keyword evidence="2" id="KW-0067">ATP-binding</keyword>
<dbReference type="GO" id="GO:0005524">
    <property type="term" value="F:ATP binding"/>
    <property type="evidence" value="ECO:0007669"/>
    <property type="project" value="UniProtKB-KW"/>
</dbReference>
<name>A0A9Q0P5T2_9ROSI</name>
<evidence type="ECO:0000259" key="3">
    <source>
        <dbReference type="Pfam" id="PF12037"/>
    </source>
</evidence>
<reference evidence="4" key="2">
    <citation type="journal article" date="2023" name="Int. J. Mol. Sci.">
        <title>De Novo Assembly and Annotation of 11 Diverse Shrub Willow (Salix) Genomes Reveals Novel Gene Organization in Sex-Linked Regions.</title>
        <authorList>
            <person name="Hyden B."/>
            <person name="Feng K."/>
            <person name="Yates T.B."/>
            <person name="Jawdy S."/>
            <person name="Cereghino C."/>
            <person name="Smart L.B."/>
            <person name="Muchero W."/>
        </authorList>
    </citation>
    <scope>NUCLEOTIDE SEQUENCE</scope>
    <source>
        <tissue evidence="4">Shoot tip</tissue>
    </source>
</reference>